<sequence>MFLGGITMKRQYFIEISNLKKSYTSGSNTVDVLKGIDCSINKGSICTLLGPSGSGKSTFLNILGGIESFEDGSVRVDDYELNSLSKSQLLDYRRDKLGFVFQFYNLVSNLTVRENIEVGAYLSPNPLDIDELIDILGLREHEMKFPNQLSGGQQQRTAIARALAKRPDLLICDEPTGALDYSTAKQVLEMIQKINKEYGSTIIIATHNIAIAQMSHEVLNLHDGRILDHRINENPLMADQLVW</sequence>
<evidence type="ECO:0000259" key="5">
    <source>
        <dbReference type="PROSITE" id="PS50893"/>
    </source>
</evidence>
<dbReference type="AlphaFoldDB" id="A0A135YXM8"/>
<dbReference type="InterPro" id="IPR017911">
    <property type="entry name" value="MacB-like_ATP-bd"/>
</dbReference>
<organism evidence="6 7">
    <name type="scientific">Peptostreptococcus anaerobius</name>
    <dbReference type="NCBI Taxonomy" id="1261"/>
    <lineage>
        <taxon>Bacteria</taxon>
        <taxon>Bacillati</taxon>
        <taxon>Bacillota</taxon>
        <taxon>Clostridia</taxon>
        <taxon>Peptostreptococcales</taxon>
        <taxon>Peptostreptococcaceae</taxon>
        <taxon>Peptostreptococcus</taxon>
    </lineage>
</organism>
<dbReference type="GO" id="GO:0022857">
    <property type="term" value="F:transmembrane transporter activity"/>
    <property type="evidence" value="ECO:0007669"/>
    <property type="project" value="UniProtKB-ARBA"/>
</dbReference>
<dbReference type="Pfam" id="PF00005">
    <property type="entry name" value="ABC_tran"/>
    <property type="match status" value="1"/>
</dbReference>
<dbReference type="Proteomes" id="UP000070326">
    <property type="component" value="Unassembled WGS sequence"/>
</dbReference>
<dbReference type="GO" id="GO:0016887">
    <property type="term" value="F:ATP hydrolysis activity"/>
    <property type="evidence" value="ECO:0007669"/>
    <property type="project" value="InterPro"/>
</dbReference>
<dbReference type="SMART" id="SM00382">
    <property type="entry name" value="AAA"/>
    <property type="match status" value="1"/>
</dbReference>
<evidence type="ECO:0000256" key="4">
    <source>
        <dbReference type="ARBA" id="ARBA00022840"/>
    </source>
</evidence>
<dbReference type="PANTHER" id="PTHR42798:SF2">
    <property type="entry name" value="ABC TRANSPORTER ATP-BINDING PROTEIN MG467-RELATED"/>
    <property type="match status" value="1"/>
</dbReference>
<dbReference type="InterPro" id="IPR003439">
    <property type="entry name" value="ABC_transporter-like_ATP-bd"/>
</dbReference>
<comment type="caution">
    <text evidence="6">The sequence shown here is derived from an EMBL/GenBank/DDBJ whole genome shotgun (WGS) entry which is preliminary data.</text>
</comment>
<evidence type="ECO:0000256" key="1">
    <source>
        <dbReference type="ARBA" id="ARBA00005417"/>
    </source>
</evidence>
<evidence type="ECO:0000256" key="3">
    <source>
        <dbReference type="ARBA" id="ARBA00022741"/>
    </source>
</evidence>
<reference evidence="6 7" key="1">
    <citation type="submission" date="2016-02" db="EMBL/GenBank/DDBJ databases">
        <authorList>
            <person name="Wen L."/>
            <person name="He K."/>
            <person name="Yang H."/>
        </authorList>
    </citation>
    <scope>NUCLEOTIDE SEQUENCE [LARGE SCALE GENOMIC DNA]</scope>
    <source>
        <strain evidence="6 7">MJR8628A</strain>
    </source>
</reference>
<dbReference type="PANTHER" id="PTHR42798">
    <property type="entry name" value="LIPOPROTEIN-RELEASING SYSTEM ATP-BINDING PROTEIN LOLD"/>
    <property type="match status" value="1"/>
</dbReference>
<protein>
    <submittedName>
        <fullName evidence="6">ABC transporter, ATP-binding protein</fullName>
    </submittedName>
</protein>
<keyword evidence="3" id="KW-0547">Nucleotide-binding</keyword>
<dbReference type="CDD" id="cd03255">
    <property type="entry name" value="ABC_MJ0796_LolCDE_FtsE"/>
    <property type="match status" value="1"/>
</dbReference>
<dbReference type="PROSITE" id="PS50893">
    <property type="entry name" value="ABC_TRANSPORTER_2"/>
    <property type="match status" value="1"/>
</dbReference>
<comment type="similarity">
    <text evidence="1">Belongs to the ABC transporter superfamily.</text>
</comment>
<gene>
    <name evidence="6" type="ORF">HMPREF3195_00325</name>
</gene>
<feature type="domain" description="ABC transporter" evidence="5">
    <location>
        <begin position="14"/>
        <end position="241"/>
    </location>
</feature>
<keyword evidence="4 6" id="KW-0067">ATP-binding</keyword>
<dbReference type="EMBL" id="LSQZ01000013">
    <property type="protein sequence ID" value="KXI14156.1"/>
    <property type="molecule type" value="Genomic_DNA"/>
</dbReference>
<evidence type="ECO:0000313" key="6">
    <source>
        <dbReference type="EMBL" id="KXI14156.1"/>
    </source>
</evidence>
<dbReference type="STRING" id="1261.HMPREF3195_00325"/>
<dbReference type="Gene3D" id="3.40.50.300">
    <property type="entry name" value="P-loop containing nucleotide triphosphate hydrolases"/>
    <property type="match status" value="1"/>
</dbReference>
<dbReference type="PATRIC" id="fig|1261.3.peg.890"/>
<dbReference type="FunFam" id="3.40.50.300:FF:000032">
    <property type="entry name" value="Export ABC transporter ATP-binding protein"/>
    <property type="match status" value="1"/>
</dbReference>
<dbReference type="eggNOG" id="COG1136">
    <property type="taxonomic scope" value="Bacteria"/>
</dbReference>
<dbReference type="GO" id="GO:0005524">
    <property type="term" value="F:ATP binding"/>
    <property type="evidence" value="ECO:0007669"/>
    <property type="project" value="UniProtKB-KW"/>
</dbReference>
<evidence type="ECO:0000313" key="7">
    <source>
        <dbReference type="Proteomes" id="UP000070326"/>
    </source>
</evidence>
<keyword evidence="2" id="KW-0813">Transport</keyword>
<dbReference type="SUPFAM" id="SSF52540">
    <property type="entry name" value="P-loop containing nucleoside triphosphate hydrolases"/>
    <property type="match status" value="1"/>
</dbReference>
<dbReference type="GO" id="GO:0098796">
    <property type="term" value="C:membrane protein complex"/>
    <property type="evidence" value="ECO:0007669"/>
    <property type="project" value="UniProtKB-ARBA"/>
</dbReference>
<name>A0A135YXM8_9FIRM</name>
<dbReference type="InterPro" id="IPR003593">
    <property type="entry name" value="AAA+_ATPase"/>
</dbReference>
<proteinExistence type="inferred from homology"/>
<accession>A0A135YXM8</accession>
<dbReference type="InterPro" id="IPR027417">
    <property type="entry name" value="P-loop_NTPase"/>
</dbReference>
<evidence type="ECO:0000256" key="2">
    <source>
        <dbReference type="ARBA" id="ARBA00022448"/>
    </source>
</evidence>